<dbReference type="OrthoDB" id="2937308at2"/>
<gene>
    <name evidence="2" type="ORF">ATW55_15530</name>
</gene>
<keyword evidence="1" id="KW-0812">Transmembrane</keyword>
<protein>
    <recommendedName>
        <fullName evidence="4">DUF2335 domain-containing protein</fullName>
    </recommendedName>
</protein>
<dbReference type="EMBL" id="LPVJ01000069">
    <property type="protein sequence ID" value="KUO94901.1"/>
    <property type="molecule type" value="Genomic_DNA"/>
</dbReference>
<dbReference type="RefSeq" id="WP_153005174.1">
    <property type="nucleotide sequence ID" value="NZ_LPVJ01000069.1"/>
</dbReference>
<dbReference type="AlphaFoldDB" id="A0A101XP89"/>
<accession>A0A101XP89</accession>
<comment type="caution">
    <text evidence="2">The sequence shown here is derived from an EMBL/GenBank/DDBJ whole genome shotgun (WGS) entry which is preliminary data.</text>
</comment>
<evidence type="ECO:0000313" key="2">
    <source>
        <dbReference type="EMBL" id="KUO94901.1"/>
    </source>
</evidence>
<evidence type="ECO:0000256" key="1">
    <source>
        <dbReference type="SAM" id="Phobius"/>
    </source>
</evidence>
<organism evidence="2 3">
    <name type="scientific">Ferroacidibacillus organovorans</name>
    <dbReference type="NCBI Taxonomy" id="1765683"/>
    <lineage>
        <taxon>Bacteria</taxon>
        <taxon>Bacillati</taxon>
        <taxon>Bacillota</taxon>
        <taxon>Bacilli</taxon>
        <taxon>Bacillales</taxon>
        <taxon>Alicyclobacillaceae</taxon>
        <taxon>Ferroacidibacillus</taxon>
    </lineage>
</organism>
<proteinExistence type="predicted"/>
<keyword evidence="1" id="KW-0472">Membrane</keyword>
<reference evidence="2 3" key="1">
    <citation type="submission" date="2015-12" db="EMBL/GenBank/DDBJ databases">
        <title>Draft genome sequence of Acidibacillus ferrooxidans ITV001, isolated from a chalcopyrite acid mine drainage site in Brazil.</title>
        <authorList>
            <person name="Dall'Agnol H."/>
            <person name="Nancucheo I."/>
            <person name="Johnson B."/>
            <person name="Oliveira R."/>
            <person name="Leite L."/>
            <person name="Pylro V."/>
            <person name="Nunes G.L."/>
            <person name="Tzotzos G."/>
            <person name="Fernandes G.R."/>
            <person name="Dutra J."/>
            <person name="Orellana S.C."/>
            <person name="Oliveira G."/>
        </authorList>
    </citation>
    <scope>NUCLEOTIDE SEQUENCE [LARGE SCALE GENOMIC DNA]</scope>
    <source>
        <strain evidence="3">ITV01</strain>
    </source>
</reference>
<sequence>MSDLRDIVTRHVEDQLRSEFPVKEFSDDQLSKILDNKRADGSINREVNRILDTFLEEIEENSSKKKRRRILNFSFSAAGLILTTIIGYAVNMTNWSMVIGMIIAMLIVNALFLFFADQ</sequence>
<keyword evidence="3" id="KW-1185">Reference proteome</keyword>
<keyword evidence="1" id="KW-1133">Transmembrane helix</keyword>
<name>A0A101XP89_9BACL</name>
<evidence type="ECO:0008006" key="4">
    <source>
        <dbReference type="Google" id="ProtNLM"/>
    </source>
</evidence>
<evidence type="ECO:0000313" key="3">
    <source>
        <dbReference type="Proteomes" id="UP000053557"/>
    </source>
</evidence>
<feature type="transmembrane region" description="Helical" evidence="1">
    <location>
        <begin position="95"/>
        <end position="116"/>
    </location>
</feature>
<dbReference type="Proteomes" id="UP000053557">
    <property type="component" value="Unassembled WGS sequence"/>
</dbReference>
<feature type="transmembrane region" description="Helical" evidence="1">
    <location>
        <begin position="70"/>
        <end position="89"/>
    </location>
</feature>